<dbReference type="RefSeq" id="WP_015249840.1">
    <property type="nucleotide sequence ID" value="NC_019892.1"/>
</dbReference>
<evidence type="ECO:0000313" key="2">
    <source>
        <dbReference type="EMBL" id="AGA30760.1"/>
    </source>
</evidence>
<dbReference type="Proteomes" id="UP000010798">
    <property type="component" value="Chromosome"/>
</dbReference>
<keyword evidence="1" id="KW-1133">Transmembrane helix</keyword>
<reference evidence="2 3" key="1">
    <citation type="submission" date="2012-02" db="EMBL/GenBank/DDBJ databases">
        <title>Complete sequence of chromosome of Singulisphaera acidiphila DSM 18658.</title>
        <authorList>
            <consortium name="US DOE Joint Genome Institute (JGI-PGF)"/>
            <person name="Lucas S."/>
            <person name="Copeland A."/>
            <person name="Lapidus A."/>
            <person name="Glavina del Rio T."/>
            <person name="Dalin E."/>
            <person name="Tice H."/>
            <person name="Bruce D."/>
            <person name="Goodwin L."/>
            <person name="Pitluck S."/>
            <person name="Peters L."/>
            <person name="Ovchinnikova G."/>
            <person name="Chertkov O."/>
            <person name="Kyrpides N."/>
            <person name="Mavromatis K."/>
            <person name="Ivanova N."/>
            <person name="Brettin T."/>
            <person name="Detter J.C."/>
            <person name="Han C."/>
            <person name="Larimer F."/>
            <person name="Land M."/>
            <person name="Hauser L."/>
            <person name="Markowitz V."/>
            <person name="Cheng J.-F."/>
            <person name="Hugenholtz P."/>
            <person name="Woyke T."/>
            <person name="Wu D."/>
            <person name="Tindall B."/>
            <person name="Pomrenke H."/>
            <person name="Brambilla E."/>
            <person name="Klenk H.-P."/>
            <person name="Eisen J.A."/>
        </authorList>
    </citation>
    <scope>NUCLEOTIDE SEQUENCE [LARGE SCALE GENOMIC DNA]</scope>
    <source>
        <strain evidence="3">ATCC BAA-1392 / DSM 18658 / VKM B-2454 / MOB10</strain>
    </source>
</reference>
<protein>
    <submittedName>
        <fullName evidence="2">Uncharacterized protein</fullName>
    </submittedName>
</protein>
<keyword evidence="1" id="KW-0812">Transmembrane</keyword>
<dbReference type="KEGG" id="saci:Sinac_6686"/>
<dbReference type="EMBL" id="CP003364">
    <property type="protein sequence ID" value="AGA30760.1"/>
    <property type="molecule type" value="Genomic_DNA"/>
</dbReference>
<proteinExistence type="predicted"/>
<keyword evidence="3" id="KW-1185">Reference proteome</keyword>
<evidence type="ECO:0000256" key="1">
    <source>
        <dbReference type="SAM" id="Phobius"/>
    </source>
</evidence>
<organism evidence="2 3">
    <name type="scientific">Singulisphaera acidiphila (strain ATCC BAA-1392 / DSM 18658 / VKM B-2454 / MOB10)</name>
    <dbReference type="NCBI Taxonomy" id="886293"/>
    <lineage>
        <taxon>Bacteria</taxon>
        <taxon>Pseudomonadati</taxon>
        <taxon>Planctomycetota</taxon>
        <taxon>Planctomycetia</taxon>
        <taxon>Isosphaerales</taxon>
        <taxon>Isosphaeraceae</taxon>
        <taxon>Singulisphaera</taxon>
    </lineage>
</organism>
<gene>
    <name evidence="2" type="ordered locus">Sinac_6686</name>
</gene>
<name>L0DPL2_SINAD</name>
<keyword evidence="1" id="KW-0472">Membrane</keyword>
<dbReference type="HOGENOM" id="CLU_3276702_0_0_0"/>
<feature type="transmembrane region" description="Helical" evidence="1">
    <location>
        <begin position="6"/>
        <end position="27"/>
    </location>
</feature>
<sequence length="41" mass="4248">MVATTGIALCFAALEVITGGVLSTAILNHRSRPMLHSLANP</sequence>
<accession>L0DPL2</accession>
<evidence type="ECO:0000313" key="3">
    <source>
        <dbReference type="Proteomes" id="UP000010798"/>
    </source>
</evidence>
<dbReference type="AlphaFoldDB" id="L0DPL2"/>